<dbReference type="GeneID" id="105906230"/>
<dbReference type="GO" id="GO:0000978">
    <property type="term" value="F:RNA polymerase II cis-regulatory region sequence-specific DNA binding"/>
    <property type="evidence" value="ECO:0007669"/>
    <property type="project" value="TreeGrafter"/>
</dbReference>
<comment type="subcellular location">
    <subcellularLocation>
        <location evidence="1 5 6">Nucleus</location>
    </subcellularLocation>
</comment>
<evidence type="ECO:0000256" key="5">
    <source>
        <dbReference type="PROSITE-ProRule" id="PRU00108"/>
    </source>
</evidence>
<dbReference type="CDD" id="cd00086">
    <property type="entry name" value="homeodomain"/>
    <property type="match status" value="1"/>
</dbReference>
<dbReference type="KEGG" id="char:105906230"/>
<dbReference type="Proteomes" id="UP000515152">
    <property type="component" value="Chromosome 20"/>
</dbReference>
<keyword evidence="3 5" id="KW-0371">Homeobox</keyword>
<dbReference type="PROSITE" id="PS50071">
    <property type="entry name" value="HOMEOBOX_2"/>
    <property type="match status" value="1"/>
</dbReference>
<keyword evidence="2 5" id="KW-0238">DNA-binding</keyword>
<dbReference type="AlphaFoldDB" id="A0A6P3W521"/>
<dbReference type="SMART" id="SM00389">
    <property type="entry name" value="HOX"/>
    <property type="match status" value="1"/>
</dbReference>
<dbReference type="GO" id="GO:0007417">
    <property type="term" value="P:central nervous system development"/>
    <property type="evidence" value="ECO:0007669"/>
    <property type="project" value="TreeGrafter"/>
</dbReference>
<evidence type="ECO:0000256" key="6">
    <source>
        <dbReference type="RuleBase" id="RU000682"/>
    </source>
</evidence>
<dbReference type="Gene3D" id="1.10.10.60">
    <property type="entry name" value="Homeodomain-like"/>
    <property type="match status" value="1"/>
</dbReference>
<dbReference type="OrthoDB" id="6159439at2759"/>
<evidence type="ECO:0000256" key="3">
    <source>
        <dbReference type="ARBA" id="ARBA00023155"/>
    </source>
</evidence>
<dbReference type="PROSITE" id="PS00027">
    <property type="entry name" value="HOMEOBOX_1"/>
    <property type="match status" value="1"/>
</dbReference>
<keyword evidence="4 5" id="KW-0539">Nucleus</keyword>
<gene>
    <name evidence="9" type="primary">LOC105906230</name>
</gene>
<dbReference type="InterPro" id="IPR020479">
    <property type="entry name" value="HD_metazoa"/>
</dbReference>
<accession>A0A6P3W521</accession>
<evidence type="ECO:0000256" key="4">
    <source>
        <dbReference type="ARBA" id="ARBA00023242"/>
    </source>
</evidence>
<name>A0A6P3W521_CLUHA</name>
<dbReference type="InterPro" id="IPR050877">
    <property type="entry name" value="EMX-VAX-Noto_Homeobox_TFs"/>
</dbReference>
<keyword evidence="8" id="KW-1185">Reference proteome</keyword>
<dbReference type="InterPro" id="IPR001356">
    <property type="entry name" value="HD"/>
</dbReference>
<protein>
    <submittedName>
        <fullName evidence="9">Homeobox protein notochord-like</fullName>
    </submittedName>
</protein>
<dbReference type="PRINTS" id="PR00024">
    <property type="entry name" value="HOMEOBOX"/>
</dbReference>
<dbReference type="InterPro" id="IPR009057">
    <property type="entry name" value="Homeodomain-like_sf"/>
</dbReference>
<evidence type="ECO:0000256" key="2">
    <source>
        <dbReference type="ARBA" id="ARBA00023125"/>
    </source>
</evidence>
<dbReference type="GO" id="GO:0000981">
    <property type="term" value="F:DNA-binding transcription factor activity, RNA polymerase II-specific"/>
    <property type="evidence" value="ECO:0007669"/>
    <property type="project" value="InterPro"/>
</dbReference>
<evidence type="ECO:0000313" key="8">
    <source>
        <dbReference type="Proteomes" id="UP000515152"/>
    </source>
</evidence>
<organism evidence="8 9">
    <name type="scientific">Clupea harengus</name>
    <name type="common">Atlantic herring</name>
    <dbReference type="NCBI Taxonomy" id="7950"/>
    <lineage>
        <taxon>Eukaryota</taxon>
        <taxon>Metazoa</taxon>
        <taxon>Chordata</taxon>
        <taxon>Craniata</taxon>
        <taxon>Vertebrata</taxon>
        <taxon>Euteleostomi</taxon>
        <taxon>Actinopterygii</taxon>
        <taxon>Neopterygii</taxon>
        <taxon>Teleostei</taxon>
        <taxon>Clupei</taxon>
        <taxon>Clupeiformes</taxon>
        <taxon>Clupeoidei</taxon>
        <taxon>Clupeidae</taxon>
        <taxon>Clupea</taxon>
    </lineage>
</organism>
<evidence type="ECO:0000313" key="9">
    <source>
        <dbReference type="RefSeq" id="XP_012689799.1"/>
    </source>
</evidence>
<dbReference type="Pfam" id="PF00046">
    <property type="entry name" value="Homeodomain"/>
    <property type="match status" value="1"/>
</dbReference>
<dbReference type="GO" id="GO:0005634">
    <property type="term" value="C:nucleus"/>
    <property type="evidence" value="ECO:0007669"/>
    <property type="project" value="UniProtKB-SubCell"/>
</dbReference>
<evidence type="ECO:0000259" key="7">
    <source>
        <dbReference type="PROSITE" id="PS50071"/>
    </source>
</evidence>
<dbReference type="RefSeq" id="XP_012689799.1">
    <property type="nucleotide sequence ID" value="XM_012834345.3"/>
</dbReference>
<sequence length="218" mass="25321">MTRNWTHSEKLDRRTDGHLSFLEGSFDTNKISGPWAQPKYCFSIDAILSTDHREAAKRCAYPQQILASKPSHAPLQSPYGYIPATAPYQQQLHQLHIEPCHRLQHHHTYETELYDGSIGYPNHMTCRGAFGQKTCRRIRTIFTTEQLRKLEEVFSKQRYMTGTEKVLLASALRLTETQVKVWFQNRRTKWRKSQEDQVQSSVCSEAEEFISVDSDDSL</sequence>
<proteinExistence type="predicted"/>
<evidence type="ECO:0000256" key="1">
    <source>
        <dbReference type="ARBA" id="ARBA00004123"/>
    </source>
</evidence>
<dbReference type="PANTHER" id="PTHR24339:SF67">
    <property type="entry name" value="GNOT1 HOMEODOMAIN PROTEIN-RELATED"/>
    <property type="match status" value="1"/>
</dbReference>
<feature type="domain" description="Homeobox" evidence="7">
    <location>
        <begin position="133"/>
        <end position="193"/>
    </location>
</feature>
<dbReference type="SUPFAM" id="SSF46689">
    <property type="entry name" value="Homeodomain-like"/>
    <property type="match status" value="1"/>
</dbReference>
<feature type="DNA-binding region" description="Homeobox" evidence="5">
    <location>
        <begin position="135"/>
        <end position="194"/>
    </location>
</feature>
<dbReference type="InterPro" id="IPR017970">
    <property type="entry name" value="Homeobox_CS"/>
</dbReference>
<reference evidence="9" key="1">
    <citation type="submission" date="2025-08" db="UniProtKB">
        <authorList>
            <consortium name="RefSeq"/>
        </authorList>
    </citation>
    <scope>IDENTIFICATION</scope>
</reference>
<dbReference type="GO" id="GO:0030182">
    <property type="term" value="P:neuron differentiation"/>
    <property type="evidence" value="ECO:0007669"/>
    <property type="project" value="TreeGrafter"/>
</dbReference>
<dbReference type="PANTHER" id="PTHR24339">
    <property type="entry name" value="HOMEOBOX PROTEIN EMX-RELATED"/>
    <property type="match status" value="1"/>
</dbReference>